<evidence type="ECO:0000313" key="2">
    <source>
        <dbReference type="EMBL" id="SPD29901.1"/>
    </source>
</evidence>
<feature type="compositionally biased region" description="Basic and acidic residues" evidence="1">
    <location>
        <begin position="96"/>
        <end position="112"/>
    </location>
</feature>
<dbReference type="InterPro" id="IPR052806">
    <property type="entry name" value="Fasciclin-like_AGP"/>
</dbReference>
<dbReference type="AlphaFoldDB" id="A0A2N9J0Q7"/>
<protein>
    <recommendedName>
        <fullName evidence="3">FAS1 domain-containing protein</fullName>
    </recommendedName>
</protein>
<dbReference type="EMBL" id="OIVN01006292">
    <property type="protein sequence ID" value="SPD29901.1"/>
    <property type="molecule type" value="Genomic_DNA"/>
</dbReference>
<proteinExistence type="predicted"/>
<dbReference type="PANTHER" id="PTHR33985">
    <property type="entry name" value="OS02G0491300 PROTEIN-RELATED"/>
    <property type="match status" value="1"/>
</dbReference>
<gene>
    <name evidence="2" type="ORF">FSB_LOCUS57783</name>
</gene>
<evidence type="ECO:0008006" key="3">
    <source>
        <dbReference type="Google" id="ProtNLM"/>
    </source>
</evidence>
<sequence>MPHAMALLSCSTVFSVARGPQQRTNMKAEAKQSPSSVGFGSRRNEPLWRCVEGCGACCKLDKGPSFVTPEEIFGDPTDIQIILHFTAQNALGIERHPLPSNKEKSCKQEKKTKASNAPSMEGNCLGTWSCCPTIEALCSDAMATTLSSSGFSLFAHALHAHNVTTTTTTNSTPLMYLAPPDTTLMNHNLDDDTIRGHVSTAGALSYQSLLTLPANTTLPTLHYNTTLIVGTDGIRVSFNNVLVAVPNLYIDGSCAIHGVDGPLVPAPSSVDDVLPSPAHIPRRHFHQISDYVRFIRRASHQSLVNGTKKPGLH</sequence>
<reference evidence="2" key="1">
    <citation type="submission" date="2018-02" db="EMBL/GenBank/DDBJ databases">
        <authorList>
            <person name="Cohen D.B."/>
            <person name="Kent A.D."/>
        </authorList>
    </citation>
    <scope>NUCLEOTIDE SEQUENCE</scope>
</reference>
<feature type="region of interest" description="Disordered" evidence="1">
    <location>
        <begin position="96"/>
        <end position="118"/>
    </location>
</feature>
<dbReference type="SUPFAM" id="SSF82153">
    <property type="entry name" value="FAS1 domain"/>
    <property type="match status" value="1"/>
</dbReference>
<dbReference type="PANTHER" id="PTHR33985:SF15">
    <property type="entry name" value="FASCICLIN-LIKE ARABINOGALACTAN PROTEIN 19"/>
    <property type="match status" value="1"/>
</dbReference>
<evidence type="ECO:0000256" key="1">
    <source>
        <dbReference type="SAM" id="MobiDB-lite"/>
    </source>
</evidence>
<dbReference type="InterPro" id="IPR036378">
    <property type="entry name" value="FAS1_dom_sf"/>
</dbReference>
<organism evidence="2">
    <name type="scientific">Fagus sylvatica</name>
    <name type="common">Beechnut</name>
    <dbReference type="NCBI Taxonomy" id="28930"/>
    <lineage>
        <taxon>Eukaryota</taxon>
        <taxon>Viridiplantae</taxon>
        <taxon>Streptophyta</taxon>
        <taxon>Embryophyta</taxon>
        <taxon>Tracheophyta</taxon>
        <taxon>Spermatophyta</taxon>
        <taxon>Magnoliopsida</taxon>
        <taxon>eudicotyledons</taxon>
        <taxon>Gunneridae</taxon>
        <taxon>Pentapetalae</taxon>
        <taxon>rosids</taxon>
        <taxon>fabids</taxon>
        <taxon>Fagales</taxon>
        <taxon>Fagaceae</taxon>
        <taxon>Fagus</taxon>
    </lineage>
</organism>
<accession>A0A2N9J0Q7</accession>
<name>A0A2N9J0Q7_FAGSY</name>